<protein>
    <recommendedName>
        <fullName evidence="4">Lipoprotein</fullName>
    </recommendedName>
</protein>
<dbReference type="EMBL" id="CP013188">
    <property type="protein sequence ID" value="ALO44417.1"/>
    <property type="molecule type" value="Genomic_DNA"/>
</dbReference>
<dbReference type="Proteomes" id="UP000061457">
    <property type="component" value="Chromosome II"/>
</dbReference>
<dbReference type="STRING" id="161398.PP2015_3949"/>
<evidence type="ECO:0008006" key="4">
    <source>
        <dbReference type="Google" id="ProtNLM"/>
    </source>
</evidence>
<evidence type="ECO:0000313" key="3">
    <source>
        <dbReference type="Proteomes" id="UP000061457"/>
    </source>
</evidence>
<accession>A0A0S2K7Z7</accession>
<proteinExistence type="predicted"/>
<dbReference type="PROSITE" id="PS51257">
    <property type="entry name" value="PROKAR_LIPOPROTEIN"/>
    <property type="match status" value="1"/>
</dbReference>
<feature type="chain" id="PRO_5016254541" description="Lipoprotein" evidence="1">
    <location>
        <begin position="28"/>
        <end position="103"/>
    </location>
</feature>
<gene>
    <name evidence="2" type="ORF">PP2015_3949</name>
</gene>
<dbReference type="PATRIC" id="fig|161398.10.peg.4041"/>
<reference evidence="2 3" key="1">
    <citation type="submission" date="2015-11" db="EMBL/GenBank/DDBJ databases">
        <authorList>
            <person name="Zhang Y."/>
            <person name="Guo Z."/>
        </authorList>
    </citation>
    <scope>NUCLEOTIDE SEQUENCE [LARGE SCALE GENOMIC DNA]</scope>
    <source>
        <strain evidence="2 3">KCTC 12086</strain>
    </source>
</reference>
<sequence>MHMRTLISALLLTLLAGCVYVPENAHSYDEKCNVMRKKKVLALEEAIPMANCSNEACALLMASYGLVTAASFVVSGSIVVISNTVYWLEKPSDCELTSEGVKS</sequence>
<feature type="signal peptide" evidence="1">
    <location>
        <begin position="1"/>
        <end position="27"/>
    </location>
</feature>
<evidence type="ECO:0000313" key="2">
    <source>
        <dbReference type="EMBL" id="ALO44417.1"/>
    </source>
</evidence>
<name>A0A0S2K7Z7_9GAMM</name>
<dbReference type="AlphaFoldDB" id="A0A0S2K7Z7"/>
<evidence type="ECO:0000256" key="1">
    <source>
        <dbReference type="SAM" id="SignalP"/>
    </source>
</evidence>
<keyword evidence="3" id="KW-1185">Reference proteome</keyword>
<keyword evidence="1" id="KW-0732">Signal</keyword>
<dbReference type="KEGG" id="pphe:PP2015_3949"/>
<organism evidence="2 3">
    <name type="scientific">Pseudoalteromonas phenolica</name>
    <dbReference type="NCBI Taxonomy" id="161398"/>
    <lineage>
        <taxon>Bacteria</taxon>
        <taxon>Pseudomonadati</taxon>
        <taxon>Pseudomonadota</taxon>
        <taxon>Gammaproteobacteria</taxon>
        <taxon>Alteromonadales</taxon>
        <taxon>Pseudoalteromonadaceae</taxon>
        <taxon>Pseudoalteromonas</taxon>
    </lineage>
</organism>